<protein>
    <submittedName>
        <fullName evidence="1">Uncharacterized protein</fullName>
    </submittedName>
</protein>
<name>A0AAU7PGZ7_9CAUD</name>
<dbReference type="EMBL" id="PP777464">
    <property type="protein sequence ID" value="XBS49163.1"/>
    <property type="molecule type" value="Genomic_DNA"/>
</dbReference>
<sequence>MHRQHKQPIHKPLGTAEYIELMAANFSSFKKLMQESNNDLEYHIKSSDLRLLLTLGTDSQYKFVQEHIRALLNGIRDKL</sequence>
<organism evidence="1">
    <name type="scientific">Escherichia phage fEgEco12</name>
    <dbReference type="NCBI Taxonomy" id="3158837"/>
    <lineage>
        <taxon>Viruses</taxon>
        <taxon>Duplodnaviria</taxon>
        <taxon>Heunggongvirae</taxon>
        <taxon>Uroviricota</taxon>
        <taxon>Caudoviricetes</taxon>
    </lineage>
</organism>
<evidence type="ECO:0000313" key="1">
    <source>
        <dbReference type="EMBL" id="XBS49163.1"/>
    </source>
</evidence>
<reference evidence="1" key="1">
    <citation type="submission" date="2024-05" db="EMBL/GenBank/DDBJ databases">
        <authorList>
            <person name="Badawy S."/>
            <person name="Skurnik M."/>
        </authorList>
    </citation>
    <scope>NUCLEOTIDE SEQUENCE</scope>
</reference>
<proteinExistence type="predicted"/>
<accession>A0AAU7PGZ7</accession>